<dbReference type="EMBL" id="VWNA01000001">
    <property type="protein sequence ID" value="MQT14245.1"/>
    <property type="molecule type" value="Genomic_DNA"/>
</dbReference>
<dbReference type="InterPro" id="IPR011335">
    <property type="entry name" value="Restrct_endonuc-II-like"/>
</dbReference>
<dbReference type="PANTHER" id="PTHR38590">
    <property type="entry name" value="BLL0828 PROTEIN"/>
    <property type="match status" value="1"/>
</dbReference>
<dbReference type="InterPro" id="IPR047216">
    <property type="entry name" value="Endonuclease_DUF559_bact"/>
</dbReference>
<sequence>MVEGEEKRAATVQRARSLRVSMTAPEQRLWAHLRDRRLGGYKFVRQMPIGRYVADFACRERRLIVEVDGWQHAESRGDRVRDEALRVQGYRVLRFWNDEVSREMENVLETILAALEGRLD</sequence>
<dbReference type="AlphaFoldDB" id="A0A6A7Y6B7"/>
<evidence type="ECO:0000313" key="2">
    <source>
        <dbReference type="EMBL" id="MQT14245.1"/>
    </source>
</evidence>
<keyword evidence="2" id="KW-0540">Nuclease</keyword>
<protein>
    <submittedName>
        <fullName evidence="2">Endonuclease domain-containing protein</fullName>
    </submittedName>
</protein>
<feature type="domain" description="DUF559" evidence="1">
    <location>
        <begin position="12"/>
        <end position="116"/>
    </location>
</feature>
<keyword evidence="2" id="KW-0255">Endonuclease</keyword>
<comment type="caution">
    <text evidence="2">The sequence shown here is derived from an EMBL/GenBank/DDBJ whole genome shotgun (WGS) entry which is preliminary data.</text>
</comment>
<evidence type="ECO:0000259" key="1">
    <source>
        <dbReference type="Pfam" id="PF04480"/>
    </source>
</evidence>
<dbReference type="CDD" id="cd01038">
    <property type="entry name" value="Endonuclease_DUF559"/>
    <property type="match status" value="1"/>
</dbReference>
<reference evidence="2 3" key="1">
    <citation type="submission" date="2019-09" db="EMBL/GenBank/DDBJ databases">
        <title>Segnochrobactrum spirostomi gen. nov., sp. nov., isolated from the ciliate Spirostomum cf. yagiui and description of a novel family, Segnochrobactraceae fam. nov. within the order Rhizobiales of the class Alphaproteobacteria.</title>
        <authorList>
            <person name="Akter S."/>
            <person name="Shazib S.U.A."/>
            <person name="Shin M.K."/>
        </authorList>
    </citation>
    <scope>NUCLEOTIDE SEQUENCE [LARGE SCALE GENOMIC DNA]</scope>
    <source>
        <strain evidence="2 3">Sp-1</strain>
    </source>
</reference>
<name>A0A6A7Y6B7_9HYPH</name>
<dbReference type="InterPro" id="IPR007569">
    <property type="entry name" value="DUF559"/>
</dbReference>
<dbReference type="Gene3D" id="3.40.960.10">
    <property type="entry name" value="VSR Endonuclease"/>
    <property type="match status" value="1"/>
</dbReference>
<keyword evidence="3" id="KW-1185">Reference proteome</keyword>
<dbReference type="RefSeq" id="WP_153484610.1">
    <property type="nucleotide sequence ID" value="NZ_VWNA01000001.1"/>
</dbReference>
<evidence type="ECO:0000313" key="3">
    <source>
        <dbReference type="Proteomes" id="UP000332515"/>
    </source>
</evidence>
<dbReference type="PANTHER" id="PTHR38590:SF1">
    <property type="entry name" value="BLL0828 PROTEIN"/>
    <property type="match status" value="1"/>
</dbReference>
<gene>
    <name evidence="2" type="ORF">F0357_16655</name>
</gene>
<dbReference type="Proteomes" id="UP000332515">
    <property type="component" value="Unassembled WGS sequence"/>
</dbReference>
<dbReference type="Pfam" id="PF04480">
    <property type="entry name" value="DUF559"/>
    <property type="match status" value="1"/>
</dbReference>
<accession>A0A6A7Y6B7</accession>
<proteinExistence type="predicted"/>
<dbReference type="SUPFAM" id="SSF52980">
    <property type="entry name" value="Restriction endonuclease-like"/>
    <property type="match status" value="1"/>
</dbReference>
<organism evidence="2 3">
    <name type="scientific">Segnochrobactrum spirostomi</name>
    <dbReference type="NCBI Taxonomy" id="2608987"/>
    <lineage>
        <taxon>Bacteria</taxon>
        <taxon>Pseudomonadati</taxon>
        <taxon>Pseudomonadota</taxon>
        <taxon>Alphaproteobacteria</taxon>
        <taxon>Hyphomicrobiales</taxon>
        <taxon>Segnochrobactraceae</taxon>
        <taxon>Segnochrobactrum</taxon>
    </lineage>
</organism>
<keyword evidence="2" id="KW-0378">Hydrolase</keyword>
<dbReference type="GO" id="GO:0004519">
    <property type="term" value="F:endonuclease activity"/>
    <property type="evidence" value="ECO:0007669"/>
    <property type="project" value="UniProtKB-KW"/>
</dbReference>